<dbReference type="RefSeq" id="XP_060338865.1">
    <property type="nucleotide sequence ID" value="XM_060470741.1"/>
</dbReference>
<feature type="domain" description="PEX14-like helix-turn-helix" evidence="3">
    <location>
        <begin position="7"/>
        <end position="67"/>
    </location>
</feature>
<comment type="caution">
    <text evidence="4">The sequence shown here is derived from an EMBL/GenBank/DDBJ whole genome shotgun (WGS) entry which is preliminary data.</text>
</comment>
<evidence type="ECO:0000259" key="3">
    <source>
        <dbReference type="Pfam" id="PF25871"/>
    </source>
</evidence>
<feature type="region of interest" description="Disordered" evidence="1">
    <location>
        <begin position="106"/>
        <end position="149"/>
    </location>
</feature>
<protein>
    <submittedName>
        <fullName evidence="4">Uncharacterized protein</fullName>
    </submittedName>
</protein>
<evidence type="ECO:0000256" key="1">
    <source>
        <dbReference type="SAM" id="MobiDB-lite"/>
    </source>
</evidence>
<evidence type="ECO:0000313" key="4">
    <source>
        <dbReference type="EMBL" id="KAK0469072.1"/>
    </source>
</evidence>
<organism evidence="4 5">
    <name type="scientific">Armillaria tabescens</name>
    <name type="common">Ringless honey mushroom</name>
    <name type="synonym">Agaricus tabescens</name>
    <dbReference type="NCBI Taxonomy" id="1929756"/>
    <lineage>
        <taxon>Eukaryota</taxon>
        <taxon>Fungi</taxon>
        <taxon>Dikarya</taxon>
        <taxon>Basidiomycota</taxon>
        <taxon>Agaricomycotina</taxon>
        <taxon>Agaricomycetes</taxon>
        <taxon>Agaricomycetidae</taxon>
        <taxon>Agaricales</taxon>
        <taxon>Marasmiineae</taxon>
        <taxon>Physalacriaceae</taxon>
        <taxon>Desarmillaria</taxon>
    </lineage>
</organism>
<dbReference type="InterPro" id="IPR058841">
    <property type="entry name" value="HTH_76"/>
</dbReference>
<feature type="compositionally biased region" description="Polar residues" evidence="1">
    <location>
        <begin position="112"/>
        <end position="130"/>
    </location>
</feature>
<keyword evidence="5" id="KW-1185">Reference proteome</keyword>
<name>A0AA39NNT2_ARMTA</name>
<dbReference type="Proteomes" id="UP001175211">
    <property type="component" value="Unassembled WGS sequence"/>
</dbReference>
<dbReference type="Pfam" id="PF17733">
    <property type="entry name" value="KPWE_dom"/>
    <property type="match status" value="1"/>
</dbReference>
<dbReference type="Pfam" id="PF25871">
    <property type="entry name" value="HTH_76"/>
    <property type="match status" value="1"/>
</dbReference>
<feature type="compositionally biased region" description="Low complexity" evidence="1">
    <location>
        <begin position="72"/>
        <end position="85"/>
    </location>
</feature>
<dbReference type="InterPro" id="IPR040554">
    <property type="entry name" value="KPWE_PEX14_dom"/>
</dbReference>
<accession>A0AA39NNT2</accession>
<dbReference type="GeneID" id="85354289"/>
<proteinExistence type="predicted"/>
<evidence type="ECO:0000259" key="2">
    <source>
        <dbReference type="Pfam" id="PF17733"/>
    </source>
</evidence>
<feature type="compositionally biased region" description="Polar residues" evidence="1">
    <location>
        <begin position="138"/>
        <end position="149"/>
    </location>
</feature>
<sequence>MDPTQAAILQQFLEYPFETDETYQQGLAGILATDPSDAVLLNTRVFYFNRLTGSSITVADVLAYRERPTPVSESAPTSNPPSTASESEEPKILTFAQLKELIEAGKLDEIPNNKTISGELNSAPPSQSAASVRRKPWETSNNSSDIMES</sequence>
<dbReference type="EMBL" id="JAUEPS010000001">
    <property type="protein sequence ID" value="KAK0469072.1"/>
    <property type="molecule type" value="Genomic_DNA"/>
</dbReference>
<reference evidence="4" key="1">
    <citation type="submission" date="2023-06" db="EMBL/GenBank/DDBJ databases">
        <authorList>
            <consortium name="Lawrence Berkeley National Laboratory"/>
            <person name="Ahrendt S."/>
            <person name="Sahu N."/>
            <person name="Indic B."/>
            <person name="Wong-Bajracharya J."/>
            <person name="Merenyi Z."/>
            <person name="Ke H.-M."/>
            <person name="Monk M."/>
            <person name="Kocsube S."/>
            <person name="Drula E."/>
            <person name="Lipzen A."/>
            <person name="Balint B."/>
            <person name="Henrissat B."/>
            <person name="Andreopoulos B."/>
            <person name="Martin F.M."/>
            <person name="Harder C.B."/>
            <person name="Rigling D."/>
            <person name="Ford K.L."/>
            <person name="Foster G.D."/>
            <person name="Pangilinan J."/>
            <person name="Papanicolaou A."/>
            <person name="Barry K."/>
            <person name="LaButti K."/>
            <person name="Viragh M."/>
            <person name="Koriabine M."/>
            <person name="Yan M."/>
            <person name="Riley R."/>
            <person name="Champramary S."/>
            <person name="Plett K.L."/>
            <person name="Tsai I.J."/>
            <person name="Slot J."/>
            <person name="Sipos G."/>
            <person name="Plett J."/>
            <person name="Nagy L.G."/>
            <person name="Grigoriev I.V."/>
        </authorList>
    </citation>
    <scope>NUCLEOTIDE SEQUENCE</scope>
    <source>
        <strain evidence="4">CCBAS 213</strain>
    </source>
</reference>
<dbReference type="AlphaFoldDB" id="A0AA39NNT2"/>
<feature type="domain" description="Peroxisomal membrane protein PEX14-like KPWE" evidence="2">
    <location>
        <begin position="91"/>
        <end position="139"/>
    </location>
</feature>
<feature type="region of interest" description="Disordered" evidence="1">
    <location>
        <begin position="67"/>
        <end position="90"/>
    </location>
</feature>
<gene>
    <name evidence="4" type="ORF">EV420DRAFT_1492339</name>
</gene>
<evidence type="ECO:0000313" key="5">
    <source>
        <dbReference type="Proteomes" id="UP001175211"/>
    </source>
</evidence>